<reference evidence="15 16" key="1">
    <citation type="submission" date="2015-08" db="EMBL/GenBank/DDBJ databases">
        <title>Next Generation Sequencing and Analysis of the Genome of Puccinia sorghi L Schw, the Causal Agent of Maize Common Rust.</title>
        <authorList>
            <person name="Rochi L."/>
            <person name="Burguener G."/>
            <person name="Darino M."/>
            <person name="Turjanski A."/>
            <person name="Kreff E."/>
            <person name="Dieguez M.J."/>
            <person name="Sacco F."/>
        </authorList>
    </citation>
    <scope>NUCLEOTIDE SEQUENCE [LARGE SCALE GENOMIC DNA]</scope>
    <source>
        <strain evidence="15 16">RO10H11247</strain>
    </source>
</reference>
<evidence type="ECO:0000256" key="2">
    <source>
        <dbReference type="ARBA" id="ARBA00004922"/>
    </source>
</evidence>
<dbReference type="PANTHER" id="PTHR11742">
    <property type="entry name" value="MANNOSYL-OLIGOSACCHARIDE ALPHA-1,2-MANNOSIDASE-RELATED"/>
    <property type="match status" value="1"/>
</dbReference>
<keyword evidence="6" id="KW-0378">Hydrolase</keyword>
<evidence type="ECO:0000256" key="3">
    <source>
        <dbReference type="ARBA" id="ARBA00007658"/>
    </source>
</evidence>
<dbReference type="PANTHER" id="PTHR11742:SF101">
    <property type="entry name" value="MANNOSYL-OLIGOSACCHARIDE ALPHA-1,2-MANNOSIDASE 1B"/>
    <property type="match status" value="1"/>
</dbReference>
<proteinExistence type="inferred from homology"/>
<dbReference type="SUPFAM" id="SSF48225">
    <property type="entry name" value="Seven-hairpin glycosidases"/>
    <property type="match status" value="1"/>
</dbReference>
<evidence type="ECO:0000256" key="6">
    <source>
        <dbReference type="ARBA" id="ARBA00022801"/>
    </source>
</evidence>
<sequence length="670" mass="75177">MRWCCPSRTIQRAVVVLACILALSGSRRGVRTATTSSQSTQVPARVQIQKAGIAQSEQDKQRAGQVKLAFSKAFDDYLQFGFPADERSFIYSDLSSLQLICTDVIIIPQFDRSRKALVIPVMAGPQRWWTRWIPFSSWISKCVLTVLTIPLPPSQPARLEAESVRHLQDRFTQGVAATLKIDFSTSHTDDGVSIFETTIRYIAGILVSSAYELSGATNAPLLDQARKLADKLLGCWQDDQQNLPFPFLDFTSNKPVTRDFISAASLQKALANLSPSSSIQAGSLIMEFDRLSFHTQQSKYLQYATKAVQTVIKTPSSIPGLPGLIFGVKNQTILNDLATWGCESRSFLSAPTTPSSYLEYLLKYGMLIDNRDPLYYNTWKQAVQSSIKSLMQVSSVGNLTYLGEYSTSQKSFNYEFSHLACYAGGNWLLGGKVFQDDQLVDYGIKLVNTCLETVENMNSTNVRPLVWALKSFGSSGLTARQLLATSPALKSHYYRTWIFSARMGFTFLIQPTIYGKPKFYPTTSNKKRGKKKKKFFSYAKSGTKRSYGGRSRAWRSSARHRRVIRTSGTSTRPRTLVRLTCRKASSSVFLYQQLCGNVQELTGLQRGPTNIAMPHEHEQYIYLTFTDRGVMSLDDYIFSRPLHSYTEAHPFRRRSSDSRSSSASPLLIHT</sequence>
<dbReference type="GO" id="GO:0036503">
    <property type="term" value="P:ERAD pathway"/>
    <property type="evidence" value="ECO:0007669"/>
    <property type="project" value="UniProtKB-ARBA"/>
</dbReference>
<comment type="catalytic activity">
    <reaction evidence="11">
        <text>N(4)-(alpha-D-Man-(1-&gt;2)-alpha-D-Man-(1-&gt;2)-alpha-D-Man-(1-&gt;3)-[alpha-D-Man-(1-&gt;2)-alpha-D-Man-(1-&gt;3)-[alpha-D-Man-(1-&gt;2)-alpha-D-Man-(1-&gt;6)]-alpha-D-Man-(1-&gt;6)]-beta-D-Man-(1-&gt;4)-beta-D-GlcNAc-(1-&gt;4)-beta-D-GlcNAc)-L-asparaginyl-[protein] (N-glucan mannose isomer 9A1,2,3B1,2,3) + 4 H2O = N(4)-(alpha-D-Man-(1-&gt;3)-[alpha-D-Man-(1-&gt;3)-[alpha-D-Man-(1-&gt;6)]-alpha-D-Man-(1-&gt;6)]-beta-D-Man-(1-&gt;4)-beta-D-GlcNAc-(1-&gt;4)-beta-D-GlcNAc)-L-asparaginyl-[protein] (N-glucan mannose isomer 5A1,2) + 4 beta-D-mannose</text>
        <dbReference type="Rhea" id="RHEA:56008"/>
        <dbReference type="Rhea" id="RHEA-COMP:14356"/>
        <dbReference type="Rhea" id="RHEA-COMP:14367"/>
        <dbReference type="ChEBI" id="CHEBI:15377"/>
        <dbReference type="ChEBI" id="CHEBI:28563"/>
        <dbReference type="ChEBI" id="CHEBI:59087"/>
        <dbReference type="ChEBI" id="CHEBI:139493"/>
        <dbReference type="EC" id="3.2.1.113"/>
    </reaction>
</comment>
<evidence type="ECO:0000313" key="16">
    <source>
        <dbReference type="Proteomes" id="UP000037035"/>
    </source>
</evidence>
<dbReference type="OrthoDB" id="8118055at2759"/>
<keyword evidence="7 12" id="KW-1015">Disulfide bond</keyword>
<feature type="disulfide bond" evidence="12">
    <location>
        <begin position="421"/>
        <end position="450"/>
    </location>
</feature>
<dbReference type="AlphaFoldDB" id="A0A0L6UUI8"/>
<comment type="cofactor">
    <cofactor evidence="1">
        <name>Ca(2+)</name>
        <dbReference type="ChEBI" id="CHEBI:29108"/>
    </cofactor>
</comment>
<keyword evidence="5 14" id="KW-0732">Signal</keyword>
<evidence type="ECO:0000256" key="1">
    <source>
        <dbReference type="ARBA" id="ARBA00001913"/>
    </source>
</evidence>
<dbReference type="Proteomes" id="UP000037035">
    <property type="component" value="Unassembled WGS sequence"/>
</dbReference>
<dbReference type="GO" id="GO:0005509">
    <property type="term" value="F:calcium ion binding"/>
    <property type="evidence" value="ECO:0007669"/>
    <property type="project" value="InterPro"/>
</dbReference>
<comment type="pathway">
    <text evidence="2">Protein modification; protein glycosylation.</text>
</comment>
<comment type="similarity">
    <text evidence="3">Belongs to the glycosyl hydrolase 47 family.</text>
</comment>
<protein>
    <recommendedName>
        <fullName evidence="4">mannosyl-oligosaccharide 1,2-alpha-mannosidase</fullName>
        <ecNumber evidence="4">3.2.1.113</ecNumber>
    </recommendedName>
</protein>
<dbReference type="STRING" id="27349.A0A0L6UUI8"/>
<name>A0A0L6UUI8_9BASI</name>
<feature type="region of interest" description="Disordered" evidence="13">
    <location>
        <begin position="649"/>
        <end position="670"/>
    </location>
</feature>
<keyword evidence="16" id="KW-1185">Reference proteome</keyword>
<evidence type="ECO:0000256" key="7">
    <source>
        <dbReference type="ARBA" id="ARBA00023157"/>
    </source>
</evidence>
<evidence type="ECO:0000256" key="5">
    <source>
        <dbReference type="ARBA" id="ARBA00022729"/>
    </source>
</evidence>
<evidence type="ECO:0000256" key="11">
    <source>
        <dbReference type="ARBA" id="ARBA00048605"/>
    </source>
</evidence>
<feature type="signal peptide" evidence="14">
    <location>
        <begin position="1"/>
        <end position="29"/>
    </location>
</feature>
<dbReference type="EMBL" id="LAVV01008668">
    <property type="protein sequence ID" value="KNZ52206.1"/>
    <property type="molecule type" value="Genomic_DNA"/>
</dbReference>
<dbReference type="EC" id="3.2.1.113" evidence="4"/>
<evidence type="ECO:0000256" key="8">
    <source>
        <dbReference type="ARBA" id="ARBA00023180"/>
    </source>
</evidence>
<dbReference type="Gene3D" id="1.50.10.10">
    <property type="match status" value="1"/>
</dbReference>
<evidence type="ECO:0000256" key="10">
    <source>
        <dbReference type="ARBA" id="ARBA00047669"/>
    </source>
</evidence>
<evidence type="ECO:0000256" key="4">
    <source>
        <dbReference type="ARBA" id="ARBA00012238"/>
    </source>
</evidence>
<dbReference type="InterPro" id="IPR001382">
    <property type="entry name" value="Glyco_hydro_47"/>
</dbReference>
<evidence type="ECO:0000256" key="13">
    <source>
        <dbReference type="SAM" id="MobiDB-lite"/>
    </source>
</evidence>
<comment type="caution">
    <text evidence="15">The sequence shown here is derived from an EMBL/GenBank/DDBJ whole genome shotgun (WGS) entry which is preliminary data.</text>
</comment>
<dbReference type="VEuPathDB" id="FungiDB:VP01_364g3"/>
<accession>A0A0L6UUI8</accession>
<dbReference type="GO" id="GO:0004571">
    <property type="term" value="F:mannosyl-oligosaccharide 1,2-alpha-mannosidase activity"/>
    <property type="evidence" value="ECO:0007669"/>
    <property type="project" value="UniProtKB-EC"/>
</dbReference>
<evidence type="ECO:0000256" key="14">
    <source>
        <dbReference type="SAM" id="SignalP"/>
    </source>
</evidence>
<dbReference type="GO" id="GO:0016020">
    <property type="term" value="C:membrane"/>
    <property type="evidence" value="ECO:0007669"/>
    <property type="project" value="InterPro"/>
</dbReference>
<gene>
    <name evidence="15" type="ORF">VP01_364g3</name>
</gene>
<evidence type="ECO:0000256" key="12">
    <source>
        <dbReference type="PIRSR" id="PIRSR601382-3"/>
    </source>
</evidence>
<evidence type="ECO:0000313" key="15">
    <source>
        <dbReference type="EMBL" id="KNZ52206.1"/>
    </source>
</evidence>
<keyword evidence="8" id="KW-0325">Glycoprotein</keyword>
<dbReference type="GO" id="GO:0005975">
    <property type="term" value="P:carbohydrate metabolic process"/>
    <property type="evidence" value="ECO:0007669"/>
    <property type="project" value="InterPro"/>
</dbReference>
<keyword evidence="9" id="KW-0326">Glycosidase</keyword>
<dbReference type="Pfam" id="PF01532">
    <property type="entry name" value="Glyco_hydro_47"/>
    <property type="match status" value="1"/>
</dbReference>
<dbReference type="InterPro" id="IPR036026">
    <property type="entry name" value="Seven-hairpin_glycosidases"/>
</dbReference>
<dbReference type="InterPro" id="IPR012341">
    <property type="entry name" value="6hp_glycosidase-like_sf"/>
</dbReference>
<organism evidence="15 16">
    <name type="scientific">Puccinia sorghi</name>
    <dbReference type="NCBI Taxonomy" id="27349"/>
    <lineage>
        <taxon>Eukaryota</taxon>
        <taxon>Fungi</taxon>
        <taxon>Dikarya</taxon>
        <taxon>Basidiomycota</taxon>
        <taxon>Pucciniomycotina</taxon>
        <taxon>Pucciniomycetes</taxon>
        <taxon>Pucciniales</taxon>
        <taxon>Pucciniaceae</taxon>
        <taxon>Puccinia</taxon>
    </lineage>
</organism>
<feature type="chain" id="PRO_5005567618" description="mannosyl-oligosaccharide 1,2-alpha-mannosidase" evidence="14">
    <location>
        <begin position="30"/>
        <end position="670"/>
    </location>
</feature>
<evidence type="ECO:0000256" key="9">
    <source>
        <dbReference type="ARBA" id="ARBA00023295"/>
    </source>
</evidence>
<dbReference type="GO" id="GO:0005783">
    <property type="term" value="C:endoplasmic reticulum"/>
    <property type="evidence" value="ECO:0007669"/>
    <property type="project" value="TreeGrafter"/>
</dbReference>
<dbReference type="InterPro" id="IPR050749">
    <property type="entry name" value="Glycosyl_Hydrolase_47"/>
</dbReference>
<comment type="catalytic activity">
    <reaction evidence="10">
        <text>N(4)-(alpha-D-Man-(1-&gt;2)-alpha-D-Man-(1-&gt;2)-alpha-D-Man-(1-&gt;3)-[alpha-D-Man-(1-&gt;3)-[alpha-D-Man-(1-&gt;2)-alpha-D-Man-(1-&gt;6)]-alpha-D-Man-(1-&gt;6)]-beta-D-Man-(1-&gt;4)-beta-D-GlcNAc-(1-&gt;4)-beta-D-GlcNAc)-L-asparaginyl-[protein] (N-glucan mannose isomer 8A1,2,3B1,3) + 3 H2O = N(4)-(alpha-D-Man-(1-&gt;3)-[alpha-D-Man-(1-&gt;3)-[alpha-D-Man-(1-&gt;6)]-alpha-D-Man-(1-&gt;6)]-beta-D-Man-(1-&gt;4)-beta-D-GlcNAc-(1-&gt;4)-beta-D-GlcNAc)-L-asparaginyl-[protein] (N-glucan mannose isomer 5A1,2) + 3 beta-D-mannose</text>
        <dbReference type="Rhea" id="RHEA:56028"/>
        <dbReference type="Rhea" id="RHEA-COMP:14358"/>
        <dbReference type="Rhea" id="RHEA-COMP:14367"/>
        <dbReference type="ChEBI" id="CHEBI:15377"/>
        <dbReference type="ChEBI" id="CHEBI:28563"/>
        <dbReference type="ChEBI" id="CHEBI:59087"/>
        <dbReference type="ChEBI" id="CHEBI:60628"/>
        <dbReference type="EC" id="3.2.1.113"/>
    </reaction>
</comment>